<protein>
    <submittedName>
        <fullName evidence="6">Metalloregulator ArsR/SmtB family transcription factor</fullName>
    </submittedName>
</protein>
<dbReference type="Gene3D" id="1.10.10.10">
    <property type="entry name" value="Winged helix-like DNA-binding domain superfamily/Winged helix DNA-binding domain"/>
    <property type="match status" value="1"/>
</dbReference>
<dbReference type="InterPro" id="IPR036390">
    <property type="entry name" value="WH_DNA-bd_sf"/>
</dbReference>
<keyword evidence="4" id="KW-0804">Transcription</keyword>
<dbReference type="InterPro" id="IPR011991">
    <property type="entry name" value="ArsR-like_HTH"/>
</dbReference>
<sequence length="110" mass="12346">MKTVTLFKCLADESRLKLVMIIHKAGEACVCDLMTALDIDQPKTSRHLGDLRKCGLLKDERRGKWVYYSLHPDLPEWAASIIEITAKANNEILAPALKAMPTTSAIDYCR</sequence>
<dbReference type="GO" id="GO:0003677">
    <property type="term" value="F:DNA binding"/>
    <property type="evidence" value="ECO:0007669"/>
    <property type="project" value="UniProtKB-KW"/>
</dbReference>
<dbReference type="InterPro" id="IPR001845">
    <property type="entry name" value="HTH_ArsR_DNA-bd_dom"/>
</dbReference>
<evidence type="ECO:0000256" key="1">
    <source>
        <dbReference type="ARBA" id="ARBA00022849"/>
    </source>
</evidence>
<dbReference type="SUPFAM" id="SSF46785">
    <property type="entry name" value="Winged helix' DNA-binding domain"/>
    <property type="match status" value="1"/>
</dbReference>
<dbReference type="PRINTS" id="PR00778">
    <property type="entry name" value="HTHARSR"/>
</dbReference>
<dbReference type="CDD" id="cd00090">
    <property type="entry name" value="HTH_ARSR"/>
    <property type="match status" value="1"/>
</dbReference>
<evidence type="ECO:0000313" key="7">
    <source>
        <dbReference type="Proteomes" id="UP000219285"/>
    </source>
</evidence>
<dbReference type="InterPro" id="IPR051081">
    <property type="entry name" value="HTH_MetalResp_TranReg"/>
</dbReference>
<dbReference type="FunFam" id="1.10.10.10:FF:000279">
    <property type="entry name" value="Transcriptional regulator, ArsR family"/>
    <property type="match status" value="1"/>
</dbReference>
<dbReference type="PANTHER" id="PTHR33154:SF18">
    <property type="entry name" value="ARSENICAL RESISTANCE OPERON REPRESSOR"/>
    <property type="match status" value="1"/>
</dbReference>
<keyword evidence="2" id="KW-0805">Transcription regulation</keyword>
<dbReference type="RefSeq" id="WP_075607525.1">
    <property type="nucleotide sequence ID" value="NZ_CP052766.1"/>
</dbReference>
<accession>A0A6M4MDB5</accession>
<dbReference type="SMART" id="SM00418">
    <property type="entry name" value="HTH_ARSR"/>
    <property type="match status" value="1"/>
</dbReference>
<dbReference type="OrthoDB" id="9793058at2"/>
<evidence type="ECO:0000259" key="5">
    <source>
        <dbReference type="PROSITE" id="PS50987"/>
    </source>
</evidence>
<dbReference type="PROSITE" id="PS50987">
    <property type="entry name" value="HTH_ARSR_2"/>
    <property type="match status" value="1"/>
</dbReference>
<organism evidence="6 7">
    <name type="scientific">Alteromonas pelagimontana</name>
    <dbReference type="NCBI Taxonomy" id="1858656"/>
    <lineage>
        <taxon>Bacteria</taxon>
        <taxon>Pseudomonadati</taxon>
        <taxon>Pseudomonadota</taxon>
        <taxon>Gammaproteobacteria</taxon>
        <taxon>Alteromonadales</taxon>
        <taxon>Alteromonadaceae</taxon>
        <taxon>Alteromonas/Salinimonas group</taxon>
        <taxon>Alteromonas</taxon>
    </lineage>
</organism>
<dbReference type="AlphaFoldDB" id="A0A6M4MDB5"/>
<keyword evidence="7" id="KW-1185">Reference proteome</keyword>
<dbReference type="EMBL" id="CP052766">
    <property type="protein sequence ID" value="QJR81184.1"/>
    <property type="molecule type" value="Genomic_DNA"/>
</dbReference>
<gene>
    <name evidence="6" type="ORF">CA267_010530</name>
</gene>
<dbReference type="Pfam" id="PF01022">
    <property type="entry name" value="HTH_5"/>
    <property type="match status" value="1"/>
</dbReference>
<evidence type="ECO:0000256" key="3">
    <source>
        <dbReference type="ARBA" id="ARBA00023125"/>
    </source>
</evidence>
<dbReference type="PANTHER" id="PTHR33154">
    <property type="entry name" value="TRANSCRIPTIONAL REGULATOR, ARSR FAMILY"/>
    <property type="match status" value="1"/>
</dbReference>
<dbReference type="InterPro" id="IPR036388">
    <property type="entry name" value="WH-like_DNA-bd_sf"/>
</dbReference>
<evidence type="ECO:0000313" key="6">
    <source>
        <dbReference type="EMBL" id="QJR81184.1"/>
    </source>
</evidence>
<dbReference type="Proteomes" id="UP000219285">
    <property type="component" value="Chromosome"/>
</dbReference>
<reference evidence="7" key="1">
    <citation type="submission" date="2014-12" db="EMBL/GenBank/DDBJ databases">
        <title>Complete genome sequence of a multi-drug resistant Klebsiella pneumoniae.</title>
        <authorList>
            <person name="Hua X."/>
            <person name="Chen Q."/>
            <person name="Li X."/>
            <person name="Feng Y."/>
            <person name="Ruan Z."/>
            <person name="Yu Y."/>
        </authorList>
    </citation>
    <scope>NUCLEOTIDE SEQUENCE [LARGE SCALE GENOMIC DNA]</scope>
    <source>
        <strain evidence="7">5.12</strain>
    </source>
</reference>
<name>A0A6M4MDB5_9ALTE</name>
<evidence type="ECO:0000256" key="2">
    <source>
        <dbReference type="ARBA" id="ARBA00023015"/>
    </source>
</evidence>
<keyword evidence="1" id="KW-0059">Arsenical resistance</keyword>
<dbReference type="NCBIfam" id="NF033788">
    <property type="entry name" value="HTH_metalloreg"/>
    <property type="match status" value="1"/>
</dbReference>
<proteinExistence type="predicted"/>
<reference evidence="6 7" key="2">
    <citation type="submission" date="2020-04" db="EMBL/GenBank/DDBJ databases">
        <title>Complete genome sequence of Alteromonas pelagimontana 5.12T.</title>
        <authorList>
            <person name="Sinha R.K."/>
            <person name="Krishnan K.P."/>
            <person name="Kurian J.P."/>
        </authorList>
    </citation>
    <scope>NUCLEOTIDE SEQUENCE [LARGE SCALE GENOMIC DNA]</scope>
    <source>
        <strain evidence="6 7">5.12</strain>
    </source>
</reference>
<dbReference type="NCBIfam" id="NF007528">
    <property type="entry name" value="PRK10141.1"/>
    <property type="match status" value="1"/>
</dbReference>
<dbReference type="GO" id="GO:0046685">
    <property type="term" value="P:response to arsenic-containing substance"/>
    <property type="evidence" value="ECO:0007669"/>
    <property type="project" value="UniProtKB-KW"/>
</dbReference>
<evidence type="ECO:0000256" key="4">
    <source>
        <dbReference type="ARBA" id="ARBA00023163"/>
    </source>
</evidence>
<dbReference type="GO" id="GO:0003700">
    <property type="term" value="F:DNA-binding transcription factor activity"/>
    <property type="evidence" value="ECO:0007669"/>
    <property type="project" value="InterPro"/>
</dbReference>
<feature type="domain" description="HTH arsR-type" evidence="5">
    <location>
        <begin position="1"/>
        <end position="89"/>
    </location>
</feature>
<keyword evidence="3" id="KW-0238">DNA-binding</keyword>
<dbReference type="KEGG" id="apel:CA267_010530"/>